<dbReference type="EMBL" id="JNAX01000001">
    <property type="protein sequence ID" value="KGG22516.1"/>
    <property type="molecule type" value="Genomic_DNA"/>
</dbReference>
<keyword evidence="1" id="KW-0645">Protease</keyword>
<name>A0A0A2C836_PROMR</name>
<gene>
    <name evidence="1" type="ORF">EV03_0033</name>
</gene>
<dbReference type="Proteomes" id="UP000030392">
    <property type="component" value="Unassembled WGS sequence"/>
</dbReference>
<comment type="caution">
    <text evidence="1">The sequence shown here is derived from an EMBL/GenBank/DDBJ whole genome shotgun (WGS) entry which is preliminary data.</text>
</comment>
<keyword evidence="1" id="KW-0031">Aminopeptidase</keyword>
<reference evidence="2" key="1">
    <citation type="journal article" date="2014" name="Sci. Data">
        <title>Genomes of diverse isolates of the marine cyanobacterium Prochlorococcus.</title>
        <authorList>
            <person name="Biller S."/>
            <person name="Berube P."/>
            <person name="Thompson J."/>
            <person name="Kelly L."/>
            <person name="Roggensack S."/>
            <person name="Awad L."/>
            <person name="Roache-Johnson K."/>
            <person name="Ding H."/>
            <person name="Giovannoni S.J."/>
            <person name="Moore L.R."/>
            <person name="Chisholm S.W."/>
        </authorList>
    </citation>
    <scope>NUCLEOTIDE SEQUENCE [LARGE SCALE GENOMIC DNA]</scope>
    <source>
        <strain evidence="2">PAC1</strain>
    </source>
</reference>
<protein>
    <submittedName>
        <fullName evidence="1">Proline iminopeptidase</fullName>
        <ecNumber evidence="1">3.4.11.5</ecNumber>
    </submittedName>
</protein>
<evidence type="ECO:0000313" key="2">
    <source>
        <dbReference type="Proteomes" id="UP000030392"/>
    </source>
</evidence>
<sequence>MRSVWDLNKSLLSSKLYVIDNAGHSMKEIGISKKLINLTNELANFSSNL</sequence>
<dbReference type="GO" id="GO:0004177">
    <property type="term" value="F:aminopeptidase activity"/>
    <property type="evidence" value="ECO:0007669"/>
    <property type="project" value="UniProtKB-KW"/>
</dbReference>
<keyword evidence="1" id="KW-0378">Hydrolase</keyword>
<dbReference type="RefSeq" id="WP_241434759.1">
    <property type="nucleotide sequence ID" value="NZ_CP138967.1"/>
</dbReference>
<proteinExistence type="predicted"/>
<dbReference type="AlphaFoldDB" id="A0A0A2C836"/>
<accession>A0A0A2C836</accession>
<dbReference type="EC" id="3.4.11.5" evidence="1"/>
<organism evidence="1 2">
    <name type="scientific">Prochlorococcus marinus str. PAC1</name>
    <dbReference type="NCBI Taxonomy" id="59924"/>
    <lineage>
        <taxon>Bacteria</taxon>
        <taxon>Bacillati</taxon>
        <taxon>Cyanobacteriota</taxon>
        <taxon>Cyanophyceae</taxon>
        <taxon>Synechococcales</taxon>
        <taxon>Prochlorococcaceae</taxon>
        <taxon>Prochlorococcus</taxon>
    </lineage>
</organism>
<evidence type="ECO:0000313" key="1">
    <source>
        <dbReference type="EMBL" id="KGG22516.1"/>
    </source>
</evidence>